<feature type="compositionally biased region" description="Gly residues" evidence="1">
    <location>
        <begin position="7"/>
        <end position="26"/>
    </location>
</feature>
<keyword evidence="3" id="KW-1185">Reference proteome</keyword>
<proteinExistence type="predicted"/>
<feature type="non-terminal residue" evidence="2">
    <location>
        <position position="1"/>
    </location>
</feature>
<dbReference type="EMBL" id="BNCO01000075">
    <property type="protein sequence ID" value="GIL65360.1"/>
    <property type="molecule type" value="Genomic_DNA"/>
</dbReference>
<reference evidence="2" key="1">
    <citation type="journal article" date="2021" name="Proc. Natl. Acad. Sci. U.S.A.">
        <title>Three genomes in the algal genus Volvox reveal the fate of a haploid sex-determining region after a transition to homothallism.</title>
        <authorList>
            <person name="Yamamoto K."/>
            <person name="Hamaji T."/>
            <person name="Kawai-Toyooka H."/>
            <person name="Matsuzaki R."/>
            <person name="Takahashi F."/>
            <person name="Nishimura Y."/>
            <person name="Kawachi M."/>
            <person name="Noguchi H."/>
            <person name="Minakuchi Y."/>
            <person name="Umen J.G."/>
            <person name="Toyoda A."/>
            <person name="Nozaki H."/>
        </authorList>
    </citation>
    <scope>NUCLEOTIDE SEQUENCE</scope>
    <source>
        <strain evidence="2">NIES-3780</strain>
    </source>
</reference>
<dbReference type="AlphaFoldDB" id="A0A8J4F8A9"/>
<feature type="region of interest" description="Disordered" evidence="1">
    <location>
        <begin position="129"/>
        <end position="160"/>
    </location>
</feature>
<evidence type="ECO:0000256" key="1">
    <source>
        <dbReference type="SAM" id="MobiDB-lite"/>
    </source>
</evidence>
<evidence type="ECO:0000313" key="3">
    <source>
        <dbReference type="Proteomes" id="UP000747399"/>
    </source>
</evidence>
<organism evidence="2 3">
    <name type="scientific">Volvox africanus</name>
    <dbReference type="NCBI Taxonomy" id="51714"/>
    <lineage>
        <taxon>Eukaryota</taxon>
        <taxon>Viridiplantae</taxon>
        <taxon>Chlorophyta</taxon>
        <taxon>core chlorophytes</taxon>
        <taxon>Chlorophyceae</taxon>
        <taxon>CS clade</taxon>
        <taxon>Chlamydomonadales</taxon>
        <taxon>Volvocaceae</taxon>
        <taxon>Volvox</taxon>
    </lineage>
</organism>
<gene>
    <name evidence="2" type="ORF">Vafri_19029</name>
</gene>
<evidence type="ECO:0000313" key="2">
    <source>
        <dbReference type="EMBL" id="GIL65360.1"/>
    </source>
</evidence>
<feature type="non-terminal residue" evidence="2">
    <location>
        <position position="160"/>
    </location>
</feature>
<sequence length="160" mass="15863">RRATGVSDGGNASGGAAAAGGAGGSNSGVAAISGACPNPEGQAQNVQTLPYGLESRCEPGRTGLISGFGDLGRSARGCRGHNVGAPGSGATAGVEINLRHQPISPQQLPMLESPSPVASDCCGFDRITMFNPAPPVRQQAGGPDDDTANVPQSLPHPKPD</sequence>
<feature type="region of interest" description="Disordered" evidence="1">
    <location>
        <begin position="1"/>
        <end position="41"/>
    </location>
</feature>
<name>A0A8J4F8A9_9CHLO</name>
<protein>
    <submittedName>
        <fullName evidence="2">Uncharacterized protein</fullName>
    </submittedName>
</protein>
<comment type="caution">
    <text evidence="2">The sequence shown here is derived from an EMBL/GenBank/DDBJ whole genome shotgun (WGS) entry which is preliminary data.</text>
</comment>
<dbReference type="Proteomes" id="UP000747399">
    <property type="component" value="Unassembled WGS sequence"/>
</dbReference>
<accession>A0A8J4F8A9</accession>